<dbReference type="NCBIfam" id="TIGR02844">
    <property type="entry name" value="spore_III_D"/>
    <property type="match status" value="1"/>
</dbReference>
<organism evidence="1 2">
    <name type="scientific">Oliverpabstia intestinalis</name>
    <dbReference type="NCBI Taxonomy" id="2606633"/>
    <lineage>
        <taxon>Bacteria</taxon>
        <taxon>Bacillati</taxon>
        <taxon>Bacillota</taxon>
        <taxon>Clostridia</taxon>
        <taxon>Lachnospirales</taxon>
        <taxon>Lachnospiraceae</taxon>
        <taxon>Oliverpabstia</taxon>
    </lineage>
</organism>
<gene>
    <name evidence="1" type="primary">spoIIID</name>
    <name evidence="1" type="ORF">FYJ57_04675</name>
</gene>
<comment type="caution">
    <text evidence="1">The sequence shown here is derived from an EMBL/GenBank/DDBJ whole genome shotgun (WGS) entry which is preliminary data.</text>
</comment>
<keyword evidence="2" id="KW-1185">Reference proteome</keyword>
<evidence type="ECO:0000313" key="2">
    <source>
        <dbReference type="Proteomes" id="UP000440513"/>
    </source>
</evidence>
<evidence type="ECO:0000313" key="1">
    <source>
        <dbReference type="EMBL" id="MST66041.1"/>
    </source>
</evidence>
<name>A0A7X2P286_9FIRM</name>
<accession>A0A7X2P286</accession>
<protein>
    <submittedName>
        <fullName evidence="1">Sporulation transcriptional regulator SpoIIID</fullName>
    </submittedName>
</protein>
<dbReference type="EMBL" id="VUMS01000007">
    <property type="protein sequence ID" value="MST66041.1"/>
    <property type="molecule type" value="Genomic_DNA"/>
</dbReference>
<proteinExistence type="predicted"/>
<dbReference type="AlphaFoldDB" id="A0A7X2P286"/>
<sequence>MPPQSPAYIVKIMYAGDFIVKDYIEERAVEIAGYIIETKATVRQTAKQFGISKSTVHKDCTDRLQQINPSLARAVRNVLDVNKQERHIRGGMATREKYLHLGE</sequence>
<reference evidence="1 2" key="1">
    <citation type="submission" date="2019-08" db="EMBL/GenBank/DDBJ databases">
        <title>In-depth cultivation of the pig gut microbiome towards novel bacterial diversity and tailored functional studies.</title>
        <authorList>
            <person name="Wylensek D."/>
            <person name="Hitch T.C.A."/>
            <person name="Clavel T."/>
        </authorList>
    </citation>
    <scope>NUCLEOTIDE SEQUENCE [LARGE SCALE GENOMIC DNA]</scope>
    <source>
        <strain evidence="1 2">BSM-380-WT-5A</strain>
    </source>
</reference>
<dbReference type="InterPro" id="IPR014208">
    <property type="entry name" value="Spore_III_D"/>
</dbReference>
<dbReference type="Proteomes" id="UP000440513">
    <property type="component" value="Unassembled WGS sequence"/>
</dbReference>
<dbReference type="Pfam" id="PF12116">
    <property type="entry name" value="SpoIIID"/>
    <property type="match status" value="1"/>
</dbReference>